<evidence type="ECO:0000313" key="3">
    <source>
        <dbReference type="Proteomes" id="UP000223968"/>
    </source>
</evidence>
<dbReference type="Proteomes" id="UP000223968">
    <property type="component" value="Unassembled WGS sequence"/>
</dbReference>
<organism evidence="2 3">
    <name type="scientific">Helicocarpus griseus UAMH5409</name>
    <dbReference type="NCBI Taxonomy" id="1447875"/>
    <lineage>
        <taxon>Eukaryota</taxon>
        <taxon>Fungi</taxon>
        <taxon>Dikarya</taxon>
        <taxon>Ascomycota</taxon>
        <taxon>Pezizomycotina</taxon>
        <taxon>Eurotiomycetes</taxon>
        <taxon>Eurotiomycetidae</taxon>
        <taxon>Onygenales</taxon>
        <taxon>Ajellomycetaceae</taxon>
        <taxon>Helicocarpus</taxon>
    </lineage>
</organism>
<evidence type="ECO:0000256" key="1">
    <source>
        <dbReference type="SAM" id="MobiDB-lite"/>
    </source>
</evidence>
<gene>
    <name evidence="2" type="ORF">AJ79_02892</name>
</gene>
<accession>A0A2B7XZT1</accession>
<proteinExistence type="predicted"/>
<feature type="compositionally biased region" description="Basic and acidic residues" evidence="1">
    <location>
        <begin position="434"/>
        <end position="444"/>
    </location>
</feature>
<keyword evidence="3" id="KW-1185">Reference proteome</keyword>
<feature type="region of interest" description="Disordered" evidence="1">
    <location>
        <begin position="112"/>
        <end position="154"/>
    </location>
</feature>
<feature type="compositionally biased region" description="Low complexity" evidence="1">
    <location>
        <begin position="406"/>
        <end position="417"/>
    </location>
</feature>
<name>A0A2B7XZT1_9EURO</name>
<comment type="caution">
    <text evidence="2">The sequence shown here is derived from an EMBL/GenBank/DDBJ whole genome shotgun (WGS) entry which is preliminary data.</text>
</comment>
<sequence>MMRPSDPRFRQTINQISHNLESANESAQEGIYTFSHNYIGPCFSSIKSGFQSCTSCCFPSREDQLRRRRRGRSSGRAELNFDFYDDWDYDEDATDTLLGWGNDELDSLLAGNSARNSAEQPRRNRRMSYGARGGRRKSAALPNDERRDPTVIPSSPFLGFLERFPWRIGARGLRYRPSAADLQENPGGLRRNVAESEPLIEQSDESDRDGSKDAEGTPATKTRSRSGTQSSHETSNSLSSRGDLIPSDEEEDAVPLDDEFTMILNRRDTGGSGSQDAPLTSRSASGTSMKTTVSSKNSKTSGKGKGKRRRNSRKTISSRSPRSPASDGEMVETVQIPSMLDLKKEEEQARYEEELEIERKRQAAQELARTRGLSANNENQKPENEGHDAAQNLNEQQPHDDVARKSPSTLPNTPTTPAGQDLQSVDPDNPPPSSDDRVQPDHET</sequence>
<feature type="compositionally biased region" description="Polar residues" evidence="1">
    <location>
        <begin position="274"/>
        <end position="289"/>
    </location>
</feature>
<evidence type="ECO:0000313" key="2">
    <source>
        <dbReference type="EMBL" id="PGH14726.1"/>
    </source>
</evidence>
<feature type="compositionally biased region" description="Polar residues" evidence="1">
    <location>
        <begin position="219"/>
        <end position="240"/>
    </location>
</feature>
<dbReference type="AlphaFoldDB" id="A0A2B7XZT1"/>
<feature type="region of interest" description="Disordered" evidence="1">
    <location>
        <begin position="179"/>
        <end position="444"/>
    </location>
</feature>
<dbReference type="EMBL" id="PDNB01000032">
    <property type="protein sequence ID" value="PGH14726.1"/>
    <property type="molecule type" value="Genomic_DNA"/>
</dbReference>
<feature type="compositionally biased region" description="Low complexity" evidence="1">
    <location>
        <begin position="290"/>
        <end position="301"/>
    </location>
</feature>
<feature type="compositionally biased region" description="Acidic residues" evidence="1">
    <location>
        <begin position="246"/>
        <end position="260"/>
    </location>
</feature>
<feature type="compositionally biased region" description="Basic and acidic residues" evidence="1">
    <location>
        <begin position="341"/>
        <end position="363"/>
    </location>
</feature>
<reference evidence="2 3" key="1">
    <citation type="submission" date="2017-10" db="EMBL/GenBank/DDBJ databases">
        <title>Comparative genomics in systemic dimorphic fungi from Ajellomycetaceae.</title>
        <authorList>
            <person name="Munoz J.F."/>
            <person name="Mcewen J.G."/>
            <person name="Clay O.K."/>
            <person name="Cuomo C.A."/>
        </authorList>
    </citation>
    <scope>NUCLEOTIDE SEQUENCE [LARGE SCALE GENOMIC DNA]</scope>
    <source>
        <strain evidence="2 3">UAMH5409</strain>
    </source>
</reference>
<protein>
    <submittedName>
        <fullName evidence="2">Uncharacterized protein</fullName>
    </submittedName>
</protein>
<feature type="compositionally biased region" description="Basic residues" evidence="1">
    <location>
        <begin position="302"/>
        <end position="313"/>
    </location>
</feature>
<dbReference type="OrthoDB" id="5421971at2759"/>